<protein>
    <recommendedName>
        <fullName evidence="3">DUF4276 family protein</fullName>
    </recommendedName>
</protein>
<dbReference type="AlphaFoldDB" id="A0A0V8HD01"/>
<evidence type="ECO:0008006" key="3">
    <source>
        <dbReference type="Google" id="ProtNLM"/>
    </source>
</evidence>
<accession>A0A0V8HD01</accession>
<gene>
    <name evidence="1" type="ORF">GA0061094_3354</name>
</gene>
<dbReference type="OrthoDB" id="2110614at2"/>
<sequence length="236" mass="27377">MAKKKVVIVIVEGISDERAISSIRKYVRDTFGVFIHLTHGDVFSDNSYRKGIKAVVGDQVQKVMQQYKYTKNEILAVIQVADTDGAFINDDLVIVDENIGESKKYFCNSIKVSSQKKAINIQQRNKVKAAKLKTMYPTLKVQKSINYHLLYFSCNLDHVIHGEMNLNDKEKEPKAKEFDKKYKGKPKDFVDFFKKEAFAVKGTKRETWEFIQRDNNSLKQYSNFHLIFDILDDLME</sequence>
<proteinExistence type="predicted"/>
<dbReference type="Proteomes" id="UP000181997">
    <property type="component" value="Unassembled WGS sequence"/>
</dbReference>
<keyword evidence="2" id="KW-1185">Reference proteome</keyword>
<dbReference type="EMBL" id="FMAU01000004">
    <property type="protein sequence ID" value="SCC23934.1"/>
    <property type="molecule type" value="Genomic_DNA"/>
</dbReference>
<name>A0A0V8HD01_9BACI</name>
<evidence type="ECO:0000313" key="1">
    <source>
        <dbReference type="EMBL" id="SCC23934.1"/>
    </source>
</evidence>
<reference evidence="2" key="1">
    <citation type="submission" date="2016-08" db="EMBL/GenBank/DDBJ databases">
        <authorList>
            <person name="Varghese N."/>
            <person name="Submissions Spin"/>
        </authorList>
    </citation>
    <scope>NUCLEOTIDE SEQUENCE [LARGE SCALE GENOMIC DNA]</scope>
    <source>
        <strain evidence="2">SGD-1123</strain>
    </source>
</reference>
<dbReference type="RefSeq" id="WP_058299337.1">
    <property type="nucleotide sequence ID" value="NZ_FMAU01000004.1"/>
</dbReference>
<organism evidence="1 2">
    <name type="scientific">[Bacillus] enclensis</name>
    <dbReference type="NCBI Taxonomy" id="1402860"/>
    <lineage>
        <taxon>Bacteria</taxon>
        <taxon>Bacillati</taxon>
        <taxon>Bacillota</taxon>
        <taxon>Bacilli</taxon>
        <taxon>Bacillales</taxon>
        <taxon>Bacillaceae</taxon>
        <taxon>Rossellomorea</taxon>
    </lineage>
</organism>
<evidence type="ECO:0000313" key="2">
    <source>
        <dbReference type="Proteomes" id="UP000181997"/>
    </source>
</evidence>